<keyword evidence="1" id="KW-0472">Membrane</keyword>
<accession>A0A3G5AA31</accession>
<sequence>MSCQKLKSLLYILGTIPIIVGIVFASISMGNENISVQFLPYNVTTETSVVTNTTSFIAGPVNCTYGNYSMDDYPVCIGDMSYLNLGDKCIVQGTNCVEYVQFNCTKSYWCNLMCPMELLKPDCVIALSQQNCNLKVVDSSIYRGGVGYHTSSAFECENPVKNSTYTNYICGLCGTPNEQISGSLGDYYDVAGNTKEIQQCQSVCTMIEQNKVCQPIVLLVYNFVKSKEFTVCGYLNITQVNKTCVYDDNECISDFTASDQTTIYYSDCTNIFFTKPTTTTTNTNTAYIYVIVLVITFLFMTLLFCIGPKKSLEANTVTVNVNTTRPTDTAGSASSFPLPTPSSQVATFSVVSV</sequence>
<evidence type="ECO:0008006" key="3">
    <source>
        <dbReference type="Google" id="ProtNLM"/>
    </source>
</evidence>
<keyword evidence="1" id="KW-1133">Transmembrane helix</keyword>
<proteinExistence type="predicted"/>
<evidence type="ECO:0000256" key="1">
    <source>
        <dbReference type="SAM" id="Phobius"/>
    </source>
</evidence>
<protein>
    <recommendedName>
        <fullName evidence="3">Transmembrane protein</fullName>
    </recommendedName>
</protein>
<reference evidence="2" key="1">
    <citation type="submission" date="2018-10" db="EMBL/GenBank/DDBJ databases">
        <title>Hidden diversity of soil giant viruses.</title>
        <authorList>
            <person name="Schulz F."/>
            <person name="Alteio L."/>
            <person name="Goudeau D."/>
            <person name="Ryan E.M."/>
            <person name="Malmstrom R.R."/>
            <person name="Blanchard J."/>
            <person name="Woyke T."/>
        </authorList>
    </citation>
    <scope>NUCLEOTIDE SEQUENCE</scope>
    <source>
        <strain evidence="2">HYV1</strain>
    </source>
</reference>
<evidence type="ECO:0000313" key="2">
    <source>
        <dbReference type="EMBL" id="AYV83061.1"/>
    </source>
</evidence>
<feature type="transmembrane region" description="Helical" evidence="1">
    <location>
        <begin position="9"/>
        <end position="29"/>
    </location>
</feature>
<gene>
    <name evidence="2" type="ORF">Hyperionvirus4_26</name>
</gene>
<name>A0A3G5AA31_9VIRU</name>
<organism evidence="2">
    <name type="scientific">Hyperionvirus sp</name>
    <dbReference type="NCBI Taxonomy" id="2487770"/>
    <lineage>
        <taxon>Viruses</taxon>
        <taxon>Varidnaviria</taxon>
        <taxon>Bamfordvirae</taxon>
        <taxon>Nucleocytoviricota</taxon>
        <taxon>Megaviricetes</taxon>
        <taxon>Imitervirales</taxon>
        <taxon>Mimiviridae</taxon>
        <taxon>Klosneuvirinae</taxon>
    </lineage>
</organism>
<feature type="transmembrane region" description="Helical" evidence="1">
    <location>
        <begin position="286"/>
        <end position="306"/>
    </location>
</feature>
<keyword evidence="1" id="KW-0812">Transmembrane</keyword>
<dbReference type="EMBL" id="MK072386">
    <property type="protein sequence ID" value="AYV83061.1"/>
    <property type="molecule type" value="Genomic_DNA"/>
</dbReference>